<dbReference type="InterPro" id="IPR051199">
    <property type="entry name" value="LPS_LOS_Heptosyltrfase"/>
</dbReference>
<evidence type="ECO:0000313" key="3">
    <source>
        <dbReference type="EMBL" id="SHF76211.1"/>
    </source>
</evidence>
<keyword evidence="1" id="KW-0328">Glycosyltransferase</keyword>
<evidence type="ECO:0000256" key="2">
    <source>
        <dbReference type="ARBA" id="ARBA00022679"/>
    </source>
</evidence>
<dbReference type="OrthoDB" id="9797795at2"/>
<gene>
    <name evidence="3" type="ORF">SAMN05444377_11833</name>
</gene>
<sequence>MKLSPTIQHWRKKLTQAVTGRLGQSRRPMHNPSNCTPTPIRRILIIRPNHRLGNTLLITSIVAEMEQLFPTATVDLFVKGGIASEVFREYPQVDRILALPKKHFKALGTYLWTWVRLRMRAYDLVINSVSHSSSGRLATAWARGTYKWYGDRNENVQVLRSQLIPHMAHGLVMDFRTFWIPQTLFMTPRPLPLMDIKLSVAEKNMGRALLDSMVSNEKKTIALFTYATGAKCYSPEWWIPFYQRLQTEFPNYQFIEILPAEHVSQIDFAAPTLYSKSIREMAAVIANCTLFIGADSGVMHLASAALTPTVGLFQVTDPAVYGPYGNHSFAADTRVMTTEILLERIHQTLDHIARENAQRIWPKVA</sequence>
<accession>A0A1M5EAW7</accession>
<dbReference type="RefSeq" id="WP_073365136.1">
    <property type="nucleotide sequence ID" value="NZ_FQVQ01000018.1"/>
</dbReference>
<dbReference type="InterPro" id="IPR002201">
    <property type="entry name" value="Glyco_trans_9"/>
</dbReference>
<dbReference type="EMBL" id="FQVQ01000018">
    <property type="protein sequence ID" value="SHF76211.1"/>
    <property type="molecule type" value="Genomic_DNA"/>
</dbReference>
<dbReference type="GO" id="GO:0009244">
    <property type="term" value="P:lipopolysaccharide core region biosynthetic process"/>
    <property type="evidence" value="ECO:0007669"/>
    <property type="project" value="TreeGrafter"/>
</dbReference>
<reference evidence="3 4" key="1">
    <citation type="submission" date="2016-11" db="EMBL/GenBank/DDBJ databases">
        <authorList>
            <person name="Jaros S."/>
            <person name="Januszkiewicz K."/>
            <person name="Wedrychowicz H."/>
        </authorList>
    </citation>
    <scope>NUCLEOTIDE SEQUENCE [LARGE SCALE GENOMIC DNA]</scope>
    <source>
        <strain evidence="3 4">DSM 25660</strain>
    </source>
</reference>
<evidence type="ECO:0000313" key="4">
    <source>
        <dbReference type="Proteomes" id="UP000184147"/>
    </source>
</evidence>
<proteinExistence type="predicted"/>
<organism evidence="3 4">
    <name type="scientific">Flavobacterium fontis</name>
    <dbReference type="NCBI Taxonomy" id="1124188"/>
    <lineage>
        <taxon>Bacteria</taxon>
        <taxon>Pseudomonadati</taxon>
        <taxon>Bacteroidota</taxon>
        <taxon>Flavobacteriia</taxon>
        <taxon>Flavobacteriales</taxon>
        <taxon>Flavobacteriaceae</taxon>
        <taxon>Flavobacterium</taxon>
    </lineage>
</organism>
<dbReference type="AlphaFoldDB" id="A0A1M5EAW7"/>
<protein>
    <submittedName>
        <fullName evidence="3">ADP-heptose:LPS heptosyltransferase</fullName>
    </submittedName>
</protein>
<dbReference type="GO" id="GO:0008713">
    <property type="term" value="F:ADP-heptose-lipopolysaccharide heptosyltransferase activity"/>
    <property type="evidence" value="ECO:0007669"/>
    <property type="project" value="TreeGrafter"/>
</dbReference>
<dbReference type="PANTHER" id="PTHR30160">
    <property type="entry name" value="TETRAACYLDISACCHARIDE 4'-KINASE-RELATED"/>
    <property type="match status" value="1"/>
</dbReference>
<dbReference type="Pfam" id="PF01075">
    <property type="entry name" value="Glyco_transf_9"/>
    <property type="match status" value="1"/>
</dbReference>
<dbReference type="SUPFAM" id="SSF53756">
    <property type="entry name" value="UDP-Glycosyltransferase/glycogen phosphorylase"/>
    <property type="match status" value="1"/>
</dbReference>
<dbReference type="Proteomes" id="UP000184147">
    <property type="component" value="Unassembled WGS sequence"/>
</dbReference>
<keyword evidence="2 3" id="KW-0808">Transferase</keyword>
<keyword evidence="4" id="KW-1185">Reference proteome</keyword>
<dbReference type="CDD" id="cd03789">
    <property type="entry name" value="GT9_LPS_heptosyltransferase"/>
    <property type="match status" value="1"/>
</dbReference>
<evidence type="ECO:0000256" key="1">
    <source>
        <dbReference type="ARBA" id="ARBA00022676"/>
    </source>
</evidence>
<dbReference type="PANTHER" id="PTHR30160:SF1">
    <property type="entry name" value="LIPOPOLYSACCHARIDE 1,2-N-ACETYLGLUCOSAMINETRANSFERASE-RELATED"/>
    <property type="match status" value="1"/>
</dbReference>
<dbReference type="Gene3D" id="3.40.50.2000">
    <property type="entry name" value="Glycogen Phosphorylase B"/>
    <property type="match status" value="2"/>
</dbReference>
<name>A0A1M5EAW7_9FLAO</name>
<dbReference type="STRING" id="1124188.SAMN05444377_11833"/>
<dbReference type="GO" id="GO:0005829">
    <property type="term" value="C:cytosol"/>
    <property type="evidence" value="ECO:0007669"/>
    <property type="project" value="TreeGrafter"/>
</dbReference>